<protein>
    <submittedName>
        <fullName evidence="5">Cytochrome c biogenesis protein CycY</fullName>
    </submittedName>
</protein>
<dbReference type="EMBL" id="CP019791">
    <property type="protein sequence ID" value="AQT67318.1"/>
    <property type="molecule type" value="Genomic_DNA"/>
</dbReference>
<feature type="chain" id="PRO_5013069818" evidence="3">
    <location>
        <begin position="24"/>
        <end position="641"/>
    </location>
</feature>
<dbReference type="GO" id="GO:0006950">
    <property type="term" value="P:response to stress"/>
    <property type="evidence" value="ECO:0007669"/>
    <property type="project" value="UniProtKB-ARBA"/>
</dbReference>
<dbReference type="Pfam" id="PF13899">
    <property type="entry name" value="Thioredoxin_7"/>
    <property type="match status" value="1"/>
</dbReference>
<feature type="repeat" description="TPR" evidence="2">
    <location>
        <begin position="556"/>
        <end position="589"/>
    </location>
</feature>
<dbReference type="GO" id="GO:0016491">
    <property type="term" value="F:oxidoreductase activity"/>
    <property type="evidence" value="ECO:0007669"/>
    <property type="project" value="InterPro"/>
</dbReference>
<dbReference type="AlphaFoldDB" id="A0A1U9NHT6"/>
<dbReference type="PANTHER" id="PTHR42852:SF18">
    <property type="entry name" value="CHROMOSOME UNDETERMINED SCAFFOLD_47, WHOLE GENOME SHOTGUN SEQUENCE"/>
    <property type="match status" value="1"/>
</dbReference>
<evidence type="ECO:0000259" key="4">
    <source>
        <dbReference type="PROSITE" id="PS51352"/>
    </source>
</evidence>
<reference evidence="6" key="1">
    <citation type="submission" date="2017-02" db="EMBL/GenBank/DDBJ databases">
        <title>Comparative genomics and description of representatives of a novel lineage of planctomycetes thriving in anoxic sediments.</title>
        <authorList>
            <person name="Spring S."/>
            <person name="Bunk B."/>
            <person name="Sproer C."/>
        </authorList>
    </citation>
    <scope>NUCLEOTIDE SEQUENCE [LARGE SCALE GENOMIC DNA]</scope>
    <source>
        <strain evidence="6">ST-NAGAB-D1</strain>
    </source>
</reference>
<keyword evidence="3" id="KW-0732">Signal</keyword>
<dbReference type="PROSITE" id="PS00194">
    <property type="entry name" value="THIOREDOXIN_1"/>
    <property type="match status" value="2"/>
</dbReference>
<dbReference type="PANTHER" id="PTHR42852">
    <property type="entry name" value="THIOL:DISULFIDE INTERCHANGE PROTEIN DSBE"/>
    <property type="match status" value="1"/>
</dbReference>
<dbReference type="InterPro" id="IPR050553">
    <property type="entry name" value="Thioredoxin_ResA/DsbE_sf"/>
</dbReference>
<name>A0A1U9NHT6_9BACT</name>
<organism evidence="5 6">
    <name type="scientific">Anaerohalosphaera lusitana</name>
    <dbReference type="NCBI Taxonomy" id="1936003"/>
    <lineage>
        <taxon>Bacteria</taxon>
        <taxon>Pseudomonadati</taxon>
        <taxon>Planctomycetota</taxon>
        <taxon>Phycisphaerae</taxon>
        <taxon>Sedimentisphaerales</taxon>
        <taxon>Anaerohalosphaeraceae</taxon>
        <taxon>Anaerohalosphaera</taxon>
    </lineage>
</organism>
<dbReference type="InterPro" id="IPR013766">
    <property type="entry name" value="Thioredoxin_domain"/>
</dbReference>
<dbReference type="Pfam" id="PF00578">
    <property type="entry name" value="AhpC-TSA"/>
    <property type="match status" value="1"/>
</dbReference>
<feature type="domain" description="Thioredoxin" evidence="4">
    <location>
        <begin position="20"/>
        <end position="137"/>
    </location>
</feature>
<evidence type="ECO:0000256" key="3">
    <source>
        <dbReference type="SAM" id="SignalP"/>
    </source>
</evidence>
<evidence type="ECO:0000256" key="2">
    <source>
        <dbReference type="PROSITE-ProRule" id="PRU00339"/>
    </source>
</evidence>
<dbReference type="Gene3D" id="1.25.40.10">
    <property type="entry name" value="Tetratricopeptide repeat domain"/>
    <property type="match status" value="3"/>
</dbReference>
<evidence type="ECO:0000256" key="1">
    <source>
        <dbReference type="ARBA" id="ARBA00023284"/>
    </source>
</evidence>
<dbReference type="PROSITE" id="PS50005">
    <property type="entry name" value="TPR"/>
    <property type="match status" value="1"/>
</dbReference>
<dbReference type="InterPro" id="IPR019734">
    <property type="entry name" value="TPR_rpt"/>
</dbReference>
<dbReference type="GO" id="GO:0016209">
    <property type="term" value="F:antioxidant activity"/>
    <property type="evidence" value="ECO:0007669"/>
    <property type="project" value="InterPro"/>
</dbReference>
<proteinExistence type="predicted"/>
<dbReference type="STRING" id="1936003.STSP2_00461"/>
<evidence type="ECO:0000313" key="6">
    <source>
        <dbReference type="Proteomes" id="UP000189674"/>
    </source>
</evidence>
<dbReference type="CDD" id="cd02966">
    <property type="entry name" value="TlpA_like_family"/>
    <property type="match status" value="1"/>
</dbReference>
<gene>
    <name evidence="5" type="primary">cycY</name>
    <name evidence="5" type="ORF">STSP2_00461</name>
</gene>
<dbReference type="Proteomes" id="UP000189674">
    <property type="component" value="Chromosome"/>
</dbReference>
<dbReference type="KEGG" id="alus:STSP2_00461"/>
<feature type="domain" description="Thioredoxin" evidence="4">
    <location>
        <begin position="330"/>
        <end position="515"/>
    </location>
</feature>
<dbReference type="CDD" id="cd02947">
    <property type="entry name" value="TRX_family"/>
    <property type="match status" value="1"/>
</dbReference>
<dbReference type="Pfam" id="PF09976">
    <property type="entry name" value="TPR_21"/>
    <property type="match status" value="1"/>
</dbReference>
<keyword evidence="6" id="KW-1185">Reference proteome</keyword>
<keyword evidence="1" id="KW-0676">Redox-active center</keyword>
<feature type="signal peptide" evidence="3">
    <location>
        <begin position="1"/>
        <end position="23"/>
    </location>
</feature>
<sequence length="641" mass="72154" precursor="true">MKLFARNLLLLTISALMTSSVIGADLPDQWYKDFAKAKQTAKQEDKPILAVFSAAWCGPCQAMVKSVYPKDNVKQYLNDWVPVYIDEADYPQVVRKFNVRAFPTFVLLNSQGAEAGRFVGGAQDGEGFIKRIEDASAMQEKMAEIEKKLAENPGDIQTLLEKAELTSSVDRNGAVEIYEKAYRIDSDKFMELADPQVASYIKNRVEFEQQIKRANAMVEKNPENARPYIKRANIYLGDSFTKDLSYNPATLPKALADLQKALELGPKNTEQVEETVTFLTAWQDQENADDKLAEFVEKYPDSAHTPFAQYRLYASAMESENADKAVKHLEQAAKTAPDGRFADWLNARLAEMNAEQEVEKLNIEAPKLSVAEYIKGEPVTMTEGNVYVIEFWATWCPPCRASIPHLTELQEKYENATIIGISNEGADKVKPFVEEKGDEMAYTVAVDDDRSMSKAYMDTYGVRGIPHAFIVDQQGKIVWHGHPLDGLDEVLPQVIDGNFDQLAYLKEKKLEQAQSEKLLAAYKGYFQNIKDNPEKAEEQAQYVLENTEDDANMLNALAWRILTNVPEEKRDINLALEAAKKALEIDPNAQIYDTYALACFQAGQIEEAIANQSKAVSMTEEKEWKDKLQATLEKYKAAATQ</sequence>
<dbReference type="SUPFAM" id="SSF52833">
    <property type="entry name" value="Thioredoxin-like"/>
    <property type="match status" value="2"/>
</dbReference>
<dbReference type="InterPro" id="IPR017937">
    <property type="entry name" value="Thioredoxin_CS"/>
</dbReference>
<dbReference type="Gene3D" id="3.40.30.10">
    <property type="entry name" value="Glutaredoxin"/>
    <property type="match status" value="2"/>
</dbReference>
<dbReference type="SUPFAM" id="SSF48452">
    <property type="entry name" value="TPR-like"/>
    <property type="match status" value="1"/>
</dbReference>
<dbReference type="InterPro" id="IPR018704">
    <property type="entry name" value="SecYEG/CpoB_TPR"/>
</dbReference>
<dbReference type="PROSITE" id="PS51352">
    <property type="entry name" value="THIOREDOXIN_2"/>
    <property type="match status" value="2"/>
</dbReference>
<keyword evidence="2" id="KW-0802">TPR repeat</keyword>
<accession>A0A1U9NHT6</accession>
<dbReference type="InterPro" id="IPR011990">
    <property type="entry name" value="TPR-like_helical_dom_sf"/>
</dbReference>
<dbReference type="OrthoDB" id="9802923at2"/>
<dbReference type="InterPro" id="IPR000866">
    <property type="entry name" value="AhpC/TSA"/>
</dbReference>
<dbReference type="RefSeq" id="WP_146659463.1">
    <property type="nucleotide sequence ID" value="NZ_CP019791.1"/>
</dbReference>
<evidence type="ECO:0000313" key="5">
    <source>
        <dbReference type="EMBL" id="AQT67318.1"/>
    </source>
</evidence>
<dbReference type="InterPro" id="IPR036249">
    <property type="entry name" value="Thioredoxin-like_sf"/>
</dbReference>